<dbReference type="InterPro" id="IPR054471">
    <property type="entry name" value="GPIID_WHD"/>
</dbReference>
<feature type="domain" description="DUF7069" evidence="2">
    <location>
        <begin position="63"/>
        <end position="126"/>
    </location>
</feature>
<name>A0AAD6GSX4_9EURO</name>
<evidence type="ECO:0000259" key="2">
    <source>
        <dbReference type="Pfam" id="PF23239"/>
    </source>
</evidence>
<dbReference type="EMBL" id="JAQJAC010000003">
    <property type="protein sequence ID" value="KAJ5589981.1"/>
    <property type="molecule type" value="Genomic_DNA"/>
</dbReference>
<evidence type="ECO:0000259" key="1">
    <source>
        <dbReference type="Pfam" id="PF22939"/>
    </source>
</evidence>
<dbReference type="Proteomes" id="UP001216150">
    <property type="component" value="Unassembled WGS sequence"/>
</dbReference>
<dbReference type="InterPro" id="IPR055497">
    <property type="entry name" value="DUF7069"/>
</dbReference>
<dbReference type="Pfam" id="PF22939">
    <property type="entry name" value="WHD_GPIID"/>
    <property type="match status" value="1"/>
</dbReference>
<keyword evidence="4" id="KW-1185">Reference proteome</keyword>
<organism evidence="3 4">
    <name type="scientific">Penicillium hetheringtonii</name>
    <dbReference type="NCBI Taxonomy" id="911720"/>
    <lineage>
        <taxon>Eukaryota</taxon>
        <taxon>Fungi</taxon>
        <taxon>Dikarya</taxon>
        <taxon>Ascomycota</taxon>
        <taxon>Pezizomycotina</taxon>
        <taxon>Eurotiomycetes</taxon>
        <taxon>Eurotiomycetidae</taxon>
        <taxon>Eurotiales</taxon>
        <taxon>Aspergillaceae</taxon>
        <taxon>Penicillium</taxon>
    </lineage>
</organism>
<protein>
    <submittedName>
        <fullName evidence="3">Uncharacterized protein</fullName>
    </submittedName>
</protein>
<comment type="caution">
    <text evidence="3">The sequence shown here is derived from an EMBL/GenBank/DDBJ whole genome shotgun (WGS) entry which is preliminary data.</text>
</comment>
<dbReference type="Pfam" id="PF23239">
    <property type="entry name" value="DUF7069"/>
    <property type="match status" value="1"/>
</dbReference>
<feature type="domain" description="GPI inositol-deacylase winged helix" evidence="1">
    <location>
        <begin position="141"/>
        <end position="227"/>
    </location>
</feature>
<sequence length="311" mass="35646">MNARRKLTQALEKLYRNVNRKGILNFLITSRPYVHLQREFQIFKNASPTIHLSGEDGVEVDRIEKEINIVIQKRVEETGAKLQLEEHKQLFLRNEILLIPDRTYLWVTFIFDVIETSLSYTNKKVQGSIKSVPRTVSEAYERILSQSLDENKARRLLHIVVGAARPLAVKEMSIALAINLDCREYANLDLEPEARFATTVRNLCGLFVTIVDSNIYFLHQTAKVFLVPTLALTAFSPAIGNSITATGTRSADNQDDHNGNERDSCWKQTLLPVESNRILLEICMSYLLLDIFEQEVKDFYQQSIFIDLSIQ</sequence>
<evidence type="ECO:0000313" key="4">
    <source>
        <dbReference type="Proteomes" id="UP001216150"/>
    </source>
</evidence>
<dbReference type="PANTHER" id="PTHR10039:SF14">
    <property type="entry name" value="NACHT DOMAIN-CONTAINING PROTEIN"/>
    <property type="match status" value="1"/>
</dbReference>
<gene>
    <name evidence="3" type="ORF">N7450_003953</name>
</gene>
<dbReference type="PANTHER" id="PTHR10039">
    <property type="entry name" value="AMELOGENIN"/>
    <property type="match status" value="1"/>
</dbReference>
<evidence type="ECO:0000313" key="3">
    <source>
        <dbReference type="EMBL" id="KAJ5589981.1"/>
    </source>
</evidence>
<accession>A0AAD6GSX4</accession>
<dbReference type="AlphaFoldDB" id="A0AAD6GSX4"/>
<reference evidence="3 4" key="1">
    <citation type="journal article" date="2023" name="IMA Fungus">
        <title>Comparative genomic study of the Penicillium genus elucidates a diverse pangenome and 15 lateral gene transfer events.</title>
        <authorList>
            <person name="Petersen C."/>
            <person name="Sorensen T."/>
            <person name="Nielsen M.R."/>
            <person name="Sondergaard T.E."/>
            <person name="Sorensen J.L."/>
            <person name="Fitzpatrick D.A."/>
            <person name="Frisvad J.C."/>
            <person name="Nielsen K.L."/>
        </authorList>
    </citation>
    <scope>NUCLEOTIDE SEQUENCE [LARGE SCALE GENOMIC DNA]</scope>
    <source>
        <strain evidence="3 4">IBT 29057</strain>
    </source>
</reference>
<proteinExistence type="predicted"/>